<reference evidence="1 2" key="1">
    <citation type="journal article" date="2019" name="Commun. Biol.">
        <title>The bagworm genome reveals a unique fibroin gene that provides high tensile strength.</title>
        <authorList>
            <person name="Kono N."/>
            <person name="Nakamura H."/>
            <person name="Ohtoshi R."/>
            <person name="Tomita M."/>
            <person name="Numata K."/>
            <person name="Arakawa K."/>
        </authorList>
    </citation>
    <scope>NUCLEOTIDE SEQUENCE [LARGE SCALE GENOMIC DNA]</scope>
</reference>
<dbReference type="Proteomes" id="UP000299102">
    <property type="component" value="Unassembled WGS sequence"/>
</dbReference>
<dbReference type="EMBL" id="BGZK01000240">
    <property type="protein sequence ID" value="GBP30969.1"/>
    <property type="molecule type" value="Genomic_DNA"/>
</dbReference>
<accession>A0A4C1UXF9</accession>
<name>A0A4C1UXF9_EUMVA</name>
<evidence type="ECO:0000313" key="2">
    <source>
        <dbReference type="Proteomes" id="UP000299102"/>
    </source>
</evidence>
<comment type="caution">
    <text evidence="1">The sequence shown here is derived from an EMBL/GenBank/DDBJ whole genome shotgun (WGS) entry which is preliminary data.</text>
</comment>
<sequence>MRAPLGGQPRSELWHSIYMSAVLRQLAVVPETKVSSDSEEESTRKGGIHSSMWTSPFHPFDLPVYEVLGIGSRYCSEREQARRIEWLQAKPPPSSYPLLLGSVVFVRLELHPSNAKLELLPSRVLWFNVTHERRPRHTATFGRRANYGDRIHKGGIDISIQI</sequence>
<keyword evidence="2" id="KW-1185">Reference proteome</keyword>
<dbReference type="AlphaFoldDB" id="A0A4C1UXF9"/>
<gene>
    <name evidence="1" type="ORF">EVAR_81867_1</name>
</gene>
<proteinExistence type="predicted"/>
<protein>
    <submittedName>
        <fullName evidence="1">Uncharacterized protein</fullName>
    </submittedName>
</protein>
<organism evidence="1 2">
    <name type="scientific">Eumeta variegata</name>
    <name type="common">Bagworm moth</name>
    <name type="synonym">Eumeta japonica</name>
    <dbReference type="NCBI Taxonomy" id="151549"/>
    <lineage>
        <taxon>Eukaryota</taxon>
        <taxon>Metazoa</taxon>
        <taxon>Ecdysozoa</taxon>
        <taxon>Arthropoda</taxon>
        <taxon>Hexapoda</taxon>
        <taxon>Insecta</taxon>
        <taxon>Pterygota</taxon>
        <taxon>Neoptera</taxon>
        <taxon>Endopterygota</taxon>
        <taxon>Lepidoptera</taxon>
        <taxon>Glossata</taxon>
        <taxon>Ditrysia</taxon>
        <taxon>Tineoidea</taxon>
        <taxon>Psychidae</taxon>
        <taxon>Oiketicinae</taxon>
        <taxon>Eumeta</taxon>
    </lineage>
</organism>
<evidence type="ECO:0000313" key="1">
    <source>
        <dbReference type="EMBL" id="GBP30969.1"/>
    </source>
</evidence>